<dbReference type="InterPro" id="IPR003343">
    <property type="entry name" value="Big_2"/>
</dbReference>
<dbReference type="Proteomes" id="UP000050794">
    <property type="component" value="Unassembled WGS sequence"/>
</dbReference>
<evidence type="ECO:0000256" key="4">
    <source>
        <dbReference type="ARBA" id="ARBA00022729"/>
    </source>
</evidence>
<keyword evidence="3 9" id="KW-0812">Transmembrane</keyword>
<dbReference type="InterPro" id="IPR056898">
    <property type="entry name" value="Ig_NUP210_6th"/>
</dbReference>
<evidence type="ECO:0000256" key="8">
    <source>
        <dbReference type="ARBA" id="ARBA00023242"/>
    </source>
</evidence>
<dbReference type="GO" id="GO:0005643">
    <property type="term" value="C:nuclear pore"/>
    <property type="evidence" value="ECO:0007669"/>
    <property type="project" value="TreeGrafter"/>
</dbReference>
<dbReference type="Pfam" id="PF22967">
    <property type="entry name" value="Ig_NUP210_1st"/>
    <property type="match status" value="1"/>
</dbReference>
<reference evidence="14" key="1">
    <citation type="submission" date="2016-06" db="UniProtKB">
        <authorList>
            <consortium name="WormBaseParasite"/>
        </authorList>
    </citation>
    <scope>IDENTIFICATION</scope>
</reference>
<keyword evidence="8" id="KW-0539">Nucleus</keyword>
<protein>
    <submittedName>
        <fullName evidence="14">BIG2 domain-containing protein</fullName>
    </submittedName>
</protein>
<dbReference type="InterPro" id="IPR055098">
    <property type="entry name" value="Ig_NUP210_3rd"/>
</dbReference>
<dbReference type="SMART" id="SM00635">
    <property type="entry name" value="BID_2"/>
    <property type="match status" value="2"/>
</dbReference>
<accession>A0A183UCX6</accession>
<evidence type="ECO:0000256" key="2">
    <source>
        <dbReference type="ARBA" id="ARBA00007313"/>
    </source>
</evidence>
<comment type="similarity">
    <text evidence="2">Belongs to the NUP210 family.</text>
</comment>
<dbReference type="InterPro" id="IPR058779">
    <property type="entry name" value="Ig_NUP210_13th"/>
</dbReference>
<dbReference type="PANTHER" id="PTHR23019">
    <property type="entry name" value="NUCLEAR PORE MEMBRANE GLYCOPROTEIN GP210-RELATED"/>
    <property type="match status" value="1"/>
</dbReference>
<dbReference type="InterPro" id="IPR055095">
    <property type="entry name" value="NUP210_Ig_C"/>
</dbReference>
<evidence type="ECO:0000256" key="6">
    <source>
        <dbReference type="ARBA" id="ARBA00023136"/>
    </source>
</evidence>
<reference evidence="12 13" key="2">
    <citation type="submission" date="2018-11" db="EMBL/GenBank/DDBJ databases">
        <authorList>
            <consortium name="Pathogen Informatics"/>
        </authorList>
    </citation>
    <scope>NUCLEOTIDE SEQUENCE [LARGE SCALE GENOMIC DNA]</scope>
</reference>
<dbReference type="EMBL" id="UYWY01019477">
    <property type="protein sequence ID" value="VDM37659.1"/>
    <property type="molecule type" value="Genomic_DNA"/>
</dbReference>
<dbReference type="Gene3D" id="2.60.40.1080">
    <property type="match status" value="1"/>
</dbReference>
<dbReference type="Pfam" id="PF22962">
    <property type="entry name" value="Ig_NUP210_7th"/>
    <property type="match status" value="1"/>
</dbReference>
<organism evidence="13 14">
    <name type="scientific">Toxocara canis</name>
    <name type="common">Canine roundworm</name>
    <dbReference type="NCBI Taxonomy" id="6265"/>
    <lineage>
        <taxon>Eukaryota</taxon>
        <taxon>Metazoa</taxon>
        <taxon>Ecdysozoa</taxon>
        <taxon>Nematoda</taxon>
        <taxon>Chromadorea</taxon>
        <taxon>Rhabditida</taxon>
        <taxon>Spirurina</taxon>
        <taxon>Ascaridomorpha</taxon>
        <taxon>Ascaridoidea</taxon>
        <taxon>Toxocaridae</taxon>
        <taxon>Toxocara</taxon>
    </lineage>
</organism>
<comment type="subcellular location">
    <subcellularLocation>
        <location evidence="1">Nucleus membrane</location>
        <topology evidence="1">Single-pass membrane protein</topology>
    </subcellularLocation>
</comment>
<evidence type="ECO:0000256" key="9">
    <source>
        <dbReference type="SAM" id="Phobius"/>
    </source>
</evidence>
<evidence type="ECO:0000256" key="1">
    <source>
        <dbReference type="ARBA" id="ARBA00004590"/>
    </source>
</evidence>
<dbReference type="InterPro" id="IPR055099">
    <property type="entry name" value="Ig_NUP210_7th"/>
</dbReference>
<evidence type="ECO:0000256" key="3">
    <source>
        <dbReference type="ARBA" id="ARBA00022692"/>
    </source>
</evidence>
<dbReference type="Pfam" id="PF26182">
    <property type="entry name" value="Ig_NUP210_5th"/>
    <property type="match status" value="1"/>
</dbReference>
<dbReference type="Pfam" id="PF24991">
    <property type="entry name" value="Ig_NUP210_4th"/>
    <property type="match status" value="1"/>
</dbReference>
<dbReference type="GO" id="GO:0031965">
    <property type="term" value="C:nuclear membrane"/>
    <property type="evidence" value="ECO:0007669"/>
    <property type="project" value="UniProtKB-SubCell"/>
</dbReference>
<keyword evidence="13" id="KW-1185">Reference proteome</keyword>
<feature type="domain" description="BIG2" evidence="11">
    <location>
        <begin position="1039"/>
        <end position="1114"/>
    </location>
</feature>
<dbReference type="InterPro" id="IPR045197">
    <property type="entry name" value="NUP210-like"/>
</dbReference>
<keyword evidence="6 9" id="KW-0472">Membrane</keyword>
<evidence type="ECO:0000256" key="10">
    <source>
        <dbReference type="SAM" id="SignalP"/>
    </source>
</evidence>
<dbReference type="InterPro" id="IPR055096">
    <property type="entry name" value="Ig_NUP210_1st"/>
</dbReference>
<dbReference type="InterPro" id="IPR008964">
    <property type="entry name" value="Invasin/intimin_cell_adhesion"/>
</dbReference>
<evidence type="ECO:0000259" key="11">
    <source>
        <dbReference type="SMART" id="SM00635"/>
    </source>
</evidence>
<dbReference type="WBParaSite" id="TCNE_0000634601-mRNA-1">
    <property type="protein sequence ID" value="TCNE_0000634601-mRNA-1"/>
    <property type="gene ID" value="TCNE_0000634601"/>
</dbReference>
<feature type="domain" description="BIG2" evidence="11">
    <location>
        <begin position="418"/>
        <end position="495"/>
    </location>
</feature>
<keyword evidence="4 10" id="KW-0732">Signal</keyword>
<dbReference type="SUPFAM" id="SSF49373">
    <property type="entry name" value="Invasin/intimin cell-adhesion fragments"/>
    <property type="match status" value="2"/>
</dbReference>
<evidence type="ECO:0000256" key="7">
    <source>
        <dbReference type="ARBA" id="ARBA00023180"/>
    </source>
</evidence>
<dbReference type="PANTHER" id="PTHR23019:SF0">
    <property type="entry name" value="NUCLEAR PORE MEMBRANE GLYCOPROTEIN 210"/>
    <property type="match status" value="1"/>
</dbReference>
<evidence type="ECO:0000313" key="13">
    <source>
        <dbReference type="Proteomes" id="UP000050794"/>
    </source>
</evidence>
<dbReference type="Pfam" id="PF26181">
    <property type="entry name" value="Ig_NUP210_13th"/>
    <property type="match status" value="1"/>
</dbReference>
<evidence type="ECO:0000313" key="12">
    <source>
        <dbReference type="EMBL" id="VDM37659.1"/>
    </source>
</evidence>
<dbReference type="Pfam" id="PF24935">
    <property type="entry name" value="Ig_NUP210_6th"/>
    <property type="match status" value="1"/>
</dbReference>
<feature type="signal peptide" evidence="10">
    <location>
        <begin position="1"/>
        <end position="21"/>
    </location>
</feature>
<proteinExistence type="inferred from homology"/>
<evidence type="ECO:0000313" key="14">
    <source>
        <dbReference type="WBParaSite" id="TCNE_0000634601-mRNA-1"/>
    </source>
</evidence>
<dbReference type="Pfam" id="PF22969">
    <property type="entry name" value="Ig_NUP210_2nd"/>
    <property type="match status" value="1"/>
</dbReference>
<dbReference type="Pfam" id="PF22963">
    <property type="entry name" value="Ig_NUP210_3rd"/>
    <property type="match status" value="1"/>
</dbReference>
<dbReference type="InterPro" id="IPR055097">
    <property type="entry name" value="Ig_NUP210_2nd"/>
</dbReference>
<dbReference type="InterPro" id="IPR055094">
    <property type="entry name" value="NUP210_Ig15"/>
</dbReference>
<dbReference type="Pfam" id="PF22957">
    <property type="entry name" value="NUP210_Ig"/>
    <property type="match status" value="1"/>
</dbReference>
<feature type="chain" id="PRO_5044553111" evidence="10">
    <location>
        <begin position="22"/>
        <end position="1759"/>
    </location>
</feature>
<name>A0A183UCX6_TOXCA</name>
<gene>
    <name evidence="12" type="ORF">TCNE_LOCUS6346</name>
</gene>
<keyword evidence="5 9" id="KW-1133">Transmembrane helix</keyword>
<dbReference type="InterPro" id="IPR056897">
    <property type="entry name" value="Ig_NUP210_4th"/>
</dbReference>
<evidence type="ECO:0000256" key="5">
    <source>
        <dbReference type="ARBA" id="ARBA00022989"/>
    </source>
</evidence>
<dbReference type="Pfam" id="PF22959">
    <property type="entry name" value="Ig_NUP210_15th"/>
    <property type="match status" value="1"/>
</dbReference>
<sequence>MGTRPEFVLLLFLAGIIFSQAYRLNVPRVLLPYHPNVRVKRSTRPDIVSVRVVEPHGPNGCSDRAQIASTSKHVDEQTAVIFAEDSVAHVVLSCGVSVDVIRSISISTTTKVLFLDAAPAEMVVYAANSEGDMFSNLGEIPFEWRISAVASAERPLRIIPFSQSKYEAPEEVRTLEESRKRGFVVLVEGVSTGAANLKVSLAEPFFEHIAAREIDLLVVANLVMVPSQDLYIPLGSAVRYSAEIIKQSSHLPVALPSKQYRLVVSDESVCSLDTESSLVTAIALGSTQISIIDENLKAKHVVKPPSAHIYVVSPSSLSFAISGDSWYLQKGRHYVIGVQLIDSDDNVMLIPDNARFETSIPEEYFSVVYRSSNNTFFYVKAVKNGVATLKSAFSSIIDAHGEGVRVRSTVSGDAMATISEVLTLSPHLVVFPYGNFTTQHSWRLNAEGGTGVYTWSSEDSRIAGVDQLGVLTGKEVGETVVTVRDANNPFHSDSAIVRILPPVKLTFSRSPLEAEVGETLELSVGLFVEWKDELIAVTDCRHVEFAFSVVDDAVFTIINDHVPQASLYGGGCSSVMLKAIADGDTKVAVSLDSFSADVRVSAYPPLKLALLATNQLLTFEVRGEYQKFGGGKSEKRLESPSMALIALGSEFEVRTSGGPRPWVVDPSGYFSKLSYNESTHLLTRRYERKHVLSCGHSKGDMLISVQVGNEATDSNPVPAIAFANLRVCCAIPTSMSISFARDSKPSLPPCTVSSHALLESERSKLVLSAFGRCESGVMSASERRFDSISALVVVFSTDEPKLLVVEKTNTKESDVSEIFAVAVPQGRSGAIEIVAKAEKYLVGNDEADLPSALWTSVNANIVEMARAYPSEVLLWNEKTALKEVTILSGSGQFFIEDDFDEAVIDAHLDNDILRIRPVDMGSTRIPIVDVCFGNRFEVAVTVTDLHQIIIDAPNFVGVNEEVSLRLLVRNANGVAFSAEDVTAMKIEIDTDSSTLVTITREDPLNYRVQGVAVGAITLSASAKSASGDELRSLPHQLQVFGPLQLLPKVATLIPESVFQLEVIGGPQPTPPLTFNLNDSSVASVAGNGLIRSAKLGTATITGTIDVGYAASSKASVLVRVVSLRGIRIRVSSDRLEQGSLAWARFDGLSDDETPFAFGGAKYPLRVVWTLHTPAILEIVSPFGPSVSESADNQFQVFLRAVKPGQAQLHVSVHAHAKAKAQFVYGRVFESKVTITVVEPIQLLRPALRPHCIRITPSAQFQLKPNGADGTISLRVPQQYSSKISIGGDGDTVLKAAAVGDAVLELRHTSIAHNESTFIPVSVLPVHSIHLDPQTALPIAENNGVVVDSLPLGYRIALAISFRDHIGRVFDATNIEVEFRPHRFDRTRITANDDKRLLNVDLVKPGETVLKVWDKHQPSVNTFIRLPVRNMILPSVSKFSVGDIICFKCLLACDAWGESAARSHFHFIAEHSGIAVAVEQGDAIVLAQVDTDQSIFTQVTIEPVDVIRFEHVPPFVSNIAHRRFVFPLKIGSTADSTNVHGCDQVDVQKLDGMRAPFECMVAFEDDAVIAATSLFVANALFESSSASYACVIQESGLGSSRALIENDTLNIIVSARWTGSAKMWKASTESTFYARFEVDHSEIHLNNVNSQKALITVYAPVSTIAYIKLEGCPADVIIIGKPKYITPRSTQYSIKLNVKSAFLWLEHLKGCNLTVSNELTGQEHSVAVIITLHGDVSKAVLHGMLFLYLLLPLFAIAVFF</sequence>
<keyword evidence="7" id="KW-0325">Glycoprotein</keyword>
<feature type="transmembrane region" description="Helical" evidence="9">
    <location>
        <begin position="1738"/>
        <end position="1758"/>
    </location>
</feature>